<evidence type="ECO:0000313" key="2">
    <source>
        <dbReference type="Proteomes" id="UP000789920"/>
    </source>
</evidence>
<feature type="non-terminal residue" evidence="1">
    <location>
        <position position="1"/>
    </location>
</feature>
<dbReference type="EMBL" id="CAJVQC010031398">
    <property type="protein sequence ID" value="CAG8748365.1"/>
    <property type="molecule type" value="Genomic_DNA"/>
</dbReference>
<reference evidence="1" key="1">
    <citation type="submission" date="2021-06" db="EMBL/GenBank/DDBJ databases">
        <authorList>
            <person name="Kallberg Y."/>
            <person name="Tangrot J."/>
            <person name="Rosling A."/>
        </authorList>
    </citation>
    <scope>NUCLEOTIDE SEQUENCE</scope>
    <source>
        <strain evidence="1">MA461A</strain>
    </source>
</reference>
<name>A0ACA9QEE4_9GLOM</name>
<keyword evidence="2" id="KW-1185">Reference proteome</keyword>
<evidence type="ECO:0000313" key="1">
    <source>
        <dbReference type="EMBL" id="CAG8748365.1"/>
    </source>
</evidence>
<comment type="caution">
    <text evidence="1">The sequence shown here is derived from an EMBL/GenBank/DDBJ whole genome shotgun (WGS) entry which is preliminary data.</text>
</comment>
<dbReference type="Proteomes" id="UP000789920">
    <property type="component" value="Unassembled WGS sequence"/>
</dbReference>
<accession>A0ACA9QEE4</accession>
<organism evidence="1 2">
    <name type="scientific">Racocetra persica</name>
    <dbReference type="NCBI Taxonomy" id="160502"/>
    <lineage>
        <taxon>Eukaryota</taxon>
        <taxon>Fungi</taxon>
        <taxon>Fungi incertae sedis</taxon>
        <taxon>Mucoromycota</taxon>
        <taxon>Glomeromycotina</taxon>
        <taxon>Glomeromycetes</taxon>
        <taxon>Diversisporales</taxon>
        <taxon>Gigasporaceae</taxon>
        <taxon>Racocetra</taxon>
    </lineage>
</organism>
<proteinExistence type="predicted"/>
<sequence length="701" mass="80657">TAIVEFVRALSCVSWEEIQSSTMTEHPRMFSLQKLVEISYYNMGRIRMEWSNMWAILGDHFNMVGCHPNINVGFFAIDSLRQLAMQFLGKEELPHFKFQKDFLRPFEYILVNNANISIKDMVLRCVHQMIQARSHNIKSGWKALFGVLSAAAKETNESIVIMAFDIVKMIVKDQFDGIVSNSTYPDLMVCLTEFCKNKRFQKTSLQAIDLMCMSIVKMLEYPQYKIHSSINGPNGVANSTGVKITNDDPSFKFWYPLLFGFHDVIMNGEDLEVRTRALISMFDTLKKYGNTYSLEFWSVICRQVLFPIFGVLRSRSDISKFSSHEDMSVWLSTTMIQALRNMIDLFTHYFDTLEVMIDGILDLLGSCMTQENDTLARIGSSCLQTLIQDNVKKLDYKHWGKISSMFVQLFETTTPYNLLNEGHYFIDAANQFSEKSNGLTEIYGQNGHNVNGFVSEIDLNTRSMIEEHYSEPEHTSTTVTHDEQRTQKFNKIIIKCLLQLLLIDTVNEFLSNDTVYESIPAVHLLIIGECLNKSYSFARKFNEDKELRVALWKIGLMKQLPNMLKQESSSASCYLDLLRRMHDDSSPNRLERKLDVERKLIPLTQQILKHFNSLDPESQTRNINAWAPIVTTVLNAYVHFKDDDLVRYLPDFYPEAINLLSHNITAAEVRTALQKFLLRTASLYNIIPPTTLDSSTNSSLK</sequence>
<gene>
    <name evidence="1" type="ORF">RPERSI_LOCUS13914</name>
</gene>
<protein>
    <submittedName>
        <fullName evidence="1">30925_t:CDS:1</fullName>
    </submittedName>
</protein>